<dbReference type="InterPro" id="IPR031852">
    <property type="entry name" value="Vik1/Cik1_MT-bd"/>
</dbReference>
<name>H2AWE4_KAZAF</name>
<dbReference type="Proteomes" id="UP000005220">
    <property type="component" value="Chromosome 6"/>
</dbReference>
<dbReference type="Pfam" id="PF16796">
    <property type="entry name" value="Microtub_bd"/>
    <property type="match status" value="1"/>
</dbReference>
<feature type="domain" description="Spindle pole body-associated protein Vik1/Cik1 microtubule binding" evidence="2">
    <location>
        <begin position="328"/>
        <end position="457"/>
    </location>
</feature>
<dbReference type="FunCoup" id="H2AWE4">
    <property type="interactions" value="170"/>
</dbReference>
<dbReference type="KEGG" id="kaf:KAFR_0F00970"/>
<accession>H2AWE4</accession>
<evidence type="ECO:0000313" key="3">
    <source>
        <dbReference type="EMBL" id="CCF58694.1"/>
    </source>
</evidence>
<evidence type="ECO:0000256" key="1">
    <source>
        <dbReference type="SAM" id="Coils"/>
    </source>
</evidence>
<dbReference type="Gene3D" id="3.40.850.20">
    <property type="match status" value="1"/>
</dbReference>
<dbReference type="HOGENOM" id="CLU_025801_0_0_1"/>
<dbReference type="GO" id="GO:0008017">
    <property type="term" value="F:microtubule binding"/>
    <property type="evidence" value="ECO:0007669"/>
    <property type="project" value="InterPro"/>
</dbReference>
<proteinExistence type="predicted"/>
<dbReference type="OrthoDB" id="4067584at2759"/>
<protein>
    <recommendedName>
        <fullName evidence="2">Spindle pole body-associated protein Vik1/Cik1 microtubule binding domain-containing protein</fullName>
    </recommendedName>
</protein>
<feature type="coiled-coil region" evidence="1">
    <location>
        <begin position="229"/>
        <end position="284"/>
    </location>
</feature>
<organism evidence="3 4">
    <name type="scientific">Kazachstania africana (strain ATCC 22294 / BCRC 22015 / CBS 2517 / CECT 1963 / NBRC 1671 / NRRL Y-8276)</name>
    <name type="common">Yeast</name>
    <name type="synonym">Kluyveromyces africanus</name>
    <dbReference type="NCBI Taxonomy" id="1071382"/>
    <lineage>
        <taxon>Eukaryota</taxon>
        <taxon>Fungi</taxon>
        <taxon>Dikarya</taxon>
        <taxon>Ascomycota</taxon>
        <taxon>Saccharomycotina</taxon>
        <taxon>Saccharomycetes</taxon>
        <taxon>Saccharomycetales</taxon>
        <taxon>Saccharomycetaceae</taxon>
        <taxon>Kazachstania</taxon>
    </lineage>
</organism>
<dbReference type="GeneID" id="13884162"/>
<feature type="coiled-coil region" evidence="1">
    <location>
        <begin position="101"/>
        <end position="195"/>
    </location>
</feature>
<reference evidence="3 4" key="1">
    <citation type="journal article" date="2011" name="Proc. Natl. Acad. Sci. U.S.A.">
        <title>Evolutionary erosion of yeast sex chromosomes by mating-type switching accidents.</title>
        <authorList>
            <person name="Gordon J.L."/>
            <person name="Armisen D."/>
            <person name="Proux-Wera E."/>
            <person name="Oheigeartaigh S.S."/>
            <person name="Byrne K.P."/>
            <person name="Wolfe K.H."/>
        </authorList>
    </citation>
    <scope>NUCLEOTIDE SEQUENCE [LARGE SCALE GENOMIC DNA]</scope>
    <source>
        <strain evidence="4">ATCC 22294 / BCRC 22015 / CBS 2517 / CECT 1963 / NBRC 1671 / NRRL Y-8276</strain>
    </source>
</reference>
<evidence type="ECO:0000259" key="2">
    <source>
        <dbReference type="Pfam" id="PF16796"/>
    </source>
</evidence>
<sequence>MNSNVILTAIANGGTDAHILKKQRILSENKAIKKVSKDSKSRLSNEQVAEISIRKQFERNLIKKGEKLHGVNAETNWNIIRYQTKLIPDLNYAIKKKEYVLSKVISDIRKLDDDILRYEEQIEKHSDKCILDYKRLNAAFDDEIKKSEDQFKELIADLRLQKNKEIDELEKLEPREQLIREIDVLKSNMLKLETKSIKLENSNNKKCSEEEWSLLSSLEGFQQRKNKILDGKRKINEKLKKERMKLARRMEIREKDLSQLTSNIGSLEETVRGLQEQINMLDELSAPKRKKLLEYEDVLAVEQKEKSSLLESAYNYEQSITISQEKLKYERLQRKRLECSIDDFEGPVRTFFYFEPSLAGYNVRADFGDYTITTKGNETYALSRILTSETDTIEDILSQDYKLFHDKCLQTHEDFSFITISTQPWVELRKKFLNFISITYGEIFEIETIQHSVELSNRPDDNPFIDSENSASISSNELRNVGIKKIDESSETPLSGLDIFEINFRSGDDNNIVKEYFFQVQDTATIEGLQKLVSERKPSKQSEYVTFINKLLKSTKSLFIFNVEHSNLQMMLQLSKSLRENNH</sequence>
<evidence type="ECO:0000313" key="4">
    <source>
        <dbReference type="Proteomes" id="UP000005220"/>
    </source>
</evidence>
<dbReference type="AlphaFoldDB" id="H2AWE4"/>
<keyword evidence="4" id="KW-1185">Reference proteome</keyword>
<dbReference type="RefSeq" id="XP_003957829.1">
    <property type="nucleotide sequence ID" value="XM_003957780.1"/>
</dbReference>
<keyword evidence="1" id="KW-0175">Coiled coil</keyword>
<dbReference type="InParanoid" id="H2AWE4"/>
<gene>
    <name evidence="3" type="primary">KAFR0F00970</name>
    <name evidence="3" type="ORF">KAFR_0F00970</name>
</gene>
<dbReference type="eggNOG" id="ENOG502RIY9">
    <property type="taxonomic scope" value="Eukaryota"/>
</dbReference>
<dbReference type="EMBL" id="HE650826">
    <property type="protein sequence ID" value="CCF58694.1"/>
    <property type="molecule type" value="Genomic_DNA"/>
</dbReference>